<keyword evidence="3" id="KW-0238">DNA-binding</keyword>
<evidence type="ECO:0000256" key="5">
    <source>
        <dbReference type="PROSITE-ProRule" id="PRU00169"/>
    </source>
</evidence>
<gene>
    <name evidence="8" type="ORF">GS597_00795</name>
</gene>
<dbReference type="Pfam" id="PF00072">
    <property type="entry name" value="Response_reg"/>
    <property type="match status" value="1"/>
</dbReference>
<accession>A0A8K1ZWR6</accession>
<dbReference type="InterPro" id="IPR011006">
    <property type="entry name" value="CheY-like_superfamily"/>
</dbReference>
<dbReference type="EMBL" id="WVIC01000001">
    <property type="protein sequence ID" value="NCJ05077.1"/>
    <property type="molecule type" value="Genomic_DNA"/>
</dbReference>
<keyword evidence="9" id="KW-1185">Reference proteome</keyword>
<dbReference type="SMART" id="SM00448">
    <property type="entry name" value="REC"/>
    <property type="match status" value="1"/>
</dbReference>
<dbReference type="RefSeq" id="WP_161823546.1">
    <property type="nucleotide sequence ID" value="NZ_WVIC01000001.1"/>
</dbReference>
<sequence length="230" mass="25948">MTKILVIEDESSVRANLLELLDAEEYDAVGAENGMIGVMWALEHLPDLIICDVMMPEFDGYEVLRLLRQEPATATIPFIFLTAKADRSDLRQGMDLGADDYLTKPFTRSEILSAIETRLAKVSALKEQYGACQQDTAALQNQIRVLQQQVSEQEGLLVSLREQIQGAVPKINVAIHMMKNLESPEQRDRCLQLLQDVYADELELINQIPNLDELLPEGNLDLLRELRLLS</sequence>
<dbReference type="PANTHER" id="PTHR48111:SF4">
    <property type="entry name" value="DNA-BINDING DUAL TRANSCRIPTIONAL REGULATOR OMPR"/>
    <property type="match status" value="1"/>
</dbReference>
<dbReference type="GO" id="GO:0005829">
    <property type="term" value="C:cytosol"/>
    <property type="evidence" value="ECO:0007669"/>
    <property type="project" value="TreeGrafter"/>
</dbReference>
<dbReference type="AlphaFoldDB" id="A0A8K1ZWR6"/>
<feature type="modified residue" description="4-aspartylphosphate" evidence="5">
    <location>
        <position position="52"/>
    </location>
</feature>
<protein>
    <submittedName>
        <fullName evidence="8">Response regulator</fullName>
    </submittedName>
</protein>
<dbReference type="SUPFAM" id="SSF52172">
    <property type="entry name" value="CheY-like"/>
    <property type="match status" value="1"/>
</dbReference>
<keyword evidence="2" id="KW-0805">Transcription regulation</keyword>
<dbReference type="PROSITE" id="PS50110">
    <property type="entry name" value="RESPONSE_REGULATORY"/>
    <property type="match status" value="1"/>
</dbReference>
<comment type="caution">
    <text evidence="8">The sequence shown here is derived from an EMBL/GenBank/DDBJ whole genome shotgun (WGS) entry which is preliminary data.</text>
</comment>
<evidence type="ECO:0000256" key="3">
    <source>
        <dbReference type="ARBA" id="ARBA00023125"/>
    </source>
</evidence>
<keyword evidence="6" id="KW-0175">Coiled coil</keyword>
<dbReference type="GO" id="GO:0006355">
    <property type="term" value="P:regulation of DNA-templated transcription"/>
    <property type="evidence" value="ECO:0007669"/>
    <property type="project" value="TreeGrafter"/>
</dbReference>
<feature type="coiled-coil region" evidence="6">
    <location>
        <begin position="136"/>
        <end position="163"/>
    </location>
</feature>
<dbReference type="InterPro" id="IPR039420">
    <property type="entry name" value="WalR-like"/>
</dbReference>
<evidence type="ECO:0000256" key="6">
    <source>
        <dbReference type="SAM" id="Coils"/>
    </source>
</evidence>
<dbReference type="Proteomes" id="UP000607397">
    <property type="component" value="Unassembled WGS sequence"/>
</dbReference>
<evidence type="ECO:0000256" key="1">
    <source>
        <dbReference type="ARBA" id="ARBA00022553"/>
    </source>
</evidence>
<proteinExistence type="predicted"/>
<organism evidence="8 9">
    <name type="scientific">Petrachloros mirabilis ULC683</name>
    <dbReference type="NCBI Taxonomy" id="2781853"/>
    <lineage>
        <taxon>Bacteria</taxon>
        <taxon>Bacillati</taxon>
        <taxon>Cyanobacteriota</taxon>
        <taxon>Cyanophyceae</taxon>
        <taxon>Synechococcales</taxon>
        <taxon>Petrachlorosaceae</taxon>
        <taxon>Petrachloros</taxon>
        <taxon>Petrachloros mirabilis</taxon>
    </lineage>
</organism>
<dbReference type="GO" id="GO:0000156">
    <property type="term" value="F:phosphorelay response regulator activity"/>
    <property type="evidence" value="ECO:0007669"/>
    <property type="project" value="TreeGrafter"/>
</dbReference>
<evidence type="ECO:0000259" key="7">
    <source>
        <dbReference type="PROSITE" id="PS50110"/>
    </source>
</evidence>
<feature type="domain" description="Response regulatory" evidence="7">
    <location>
        <begin position="3"/>
        <end position="119"/>
    </location>
</feature>
<dbReference type="InterPro" id="IPR001789">
    <property type="entry name" value="Sig_transdc_resp-reg_receiver"/>
</dbReference>
<keyword evidence="4" id="KW-0804">Transcription</keyword>
<reference evidence="8" key="1">
    <citation type="submission" date="2019-12" db="EMBL/GenBank/DDBJ databases">
        <title>High-Quality draft genome sequences of three cyanobacteria isolated from the limestone walls of the Old Cathedral of Coimbra.</title>
        <authorList>
            <person name="Tiago I."/>
            <person name="Soares F."/>
            <person name="Portugal A."/>
        </authorList>
    </citation>
    <scope>NUCLEOTIDE SEQUENCE [LARGE SCALE GENOMIC DNA]</scope>
    <source>
        <strain evidence="8">C</strain>
    </source>
</reference>
<dbReference type="GO" id="GO:0032993">
    <property type="term" value="C:protein-DNA complex"/>
    <property type="evidence" value="ECO:0007669"/>
    <property type="project" value="TreeGrafter"/>
</dbReference>
<dbReference type="GO" id="GO:0000976">
    <property type="term" value="F:transcription cis-regulatory region binding"/>
    <property type="evidence" value="ECO:0007669"/>
    <property type="project" value="TreeGrafter"/>
</dbReference>
<evidence type="ECO:0000256" key="4">
    <source>
        <dbReference type="ARBA" id="ARBA00023163"/>
    </source>
</evidence>
<keyword evidence="1 5" id="KW-0597">Phosphoprotein</keyword>
<dbReference type="PANTHER" id="PTHR48111">
    <property type="entry name" value="REGULATOR OF RPOS"/>
    <property type="match status" value="1"/>
</dbReference>
<dbReference type="Gene3D" id="3.40.50.2300">
    <property type="match status" value="1"/>
</dbReference>
<evidence type="ECO:0000313" key="8">
    <source>
        <dbReference type="EMBL" id="NCJ05077.1"/>
    </source>
</evidence>
<name>A0A8K1ZWR6_9CYAN</name>
<evidence type="ECO:0000313" key="9">
    <source>
        <dbReference type="Proteomes" id="UP000607397"/>
    </source>
</evidence>
<evidence type="ECO:0000256" key="2">
    <source>
        <dbReference type="ARBA" id="ARBA00023015"/>
    </source>
</evidence>